<reference evidence="10 11" key="1">
    <citation type="submission" date="2018-05" db="EMBL/GenBank/DDBJ databases">
        <title>Draft genome sequence of Scytalidium lignicola DSM 105466, a ubiquitous saprotrophic fungus.</title>
        <authorList>
            <person name="Buettner E."/>
            <person name="Gebauer A.M."/>
            <person name="Hofrichter M."/>
            <person name="Liers C."/>
            <person name="Kellner H."/>
        </authorList>
    </citation>
    <scope>NUCLEOTIDE SEQUENCE [LARGE SCALE GENOMIC DNA]</scope>
    <source>
        <strain evidence="10 11">DSM 105466</strain>
    </source>
</reference>
<comment type="caution">
    <text evidence="10">The sequence shown here is derived from an EMBL/GenBank/DDBJ whole genome shotgun (WGS) entry which is preliminary data.</text>
</comment>
<keyword evidence="3" id="KW-0862">Zinc</keyword>
<dbReference type="OrthoDB" id="5600085at2759"/>
<keyword evidence="2" id="KW-0479">Metal-binding</keyword>
<dbReference type="PRINTS" id="PR00617">
    <property type="entry name" value="COPPERFIST"/>
</dbReference>
<dbReference type="PANTHER" id="PTHR28088:SF5">
    <property type="entry name" value="TRANSCRIPTIONAL ACTIVATOR HAA1-RELATED"/>
    <property type="match status" value="1"/>
</dbReference>
<keyword evidence="6" id="KW-0804">Transcription</keyword>
<protein>
    <recommendedName>
        <fullName evidence="9">Copper-fist domain-containing protein</fullName>
    </recommendedName>
</protein>
<gene>
    <name evidence="10" type="ORF">B7463_g1216</name>
</gene>
<evidence type="ECO:0000259" key="9">
    <source>
        <dbReference type="PROSITE" id="PS50073"/>
    </source>
</evidence>
<dbReference type="PROSITE" id="PS50073">
    <property type="entry name" value="COPPER_FIST_2"/>
    <property type="match status" value="1"/>
</dbReference>
<dbReference type="Proteomes" id="UP000258309">
    <property type="component" value="Unassembled WGS sequence"/>
</dbReference>
<proteinExistence type="predicted"/>
<dbReference type="GO" id="GO:0006878">
    <property type="term" value="P:intracellular copper ion homeostasis"/>
    <property type="evidence" value="ECO:0007669"/>
    <property type="project" value="TreeGrafter"/>
</dbReference>
<keyword evidence="4" id="KW-0186">Copper</keyword>
<dbReference type="SMART" id="SM01090">
    <property type="entry name" value="Copper-fist"/>
    <property type="match status" value="1"/>
</dbReference>
<dbReference type="GO" id="GO:0006879">
    <property type="term" value="P:intracellular iron ion homeostasis"/>
    <property type="evidence" value="ECO:0007669"/>
    <property type="project" value="TreeGrafter"/>
</dbReference>
<dbReference type="AlphaFoldDB" id="A0A3E2HP38"/>
<evidence type="ECO:0000256" key="8">
    <source>
        <dbReference type="SAM" id="MobiDB-lite"/>
    </source>
</evidence>
<dbReference type="InterPro" id="IPR001083">
    <property type="entry name" value="Cu_fist_DNA-bd_dom"/>
</dbReference>
<dbReference type="PANTHER" id="PTHR28088">
    <property type="entry name" value="TRANSCRIPTIONAL ACTIVATOR HAA1-RELATED"/>
    <property type="match status" value="1"/>
</dbReference>
<dbReference type="FunFam" id="3.90.430.10:FF:000001">
    <property type="entry name" value="Copper fist DNA-binding protein"/>
    <property type="match status" value="1"/>
</dbReference>
<evidence type="ECO:0000256" key="4">
    <source>
        <dbReference type="ARBA" id="ARBA00023008"/>
    </source>
</evidence>
<dbReference type="EMBL" id="NCSJ02000012">
    <property type="protein sequence ID" value="RFU35138.1"/>
    <property type="molecule type" value="Genomic_DNA"/>
</dbReference>
<feature type="non-terminal residue" evidence="10">
    <location>
        <position position="1"/>
    </location>
</feature>
<dbReference type="InterPro" id="IPR051763">
    <property type="entry name" value="Copper_Homeo_Regul"/>
</dbReference>
<dbReference type="GO" id="GO:0000978">
    <property type="term" value="F:RNA polymerase II cis-regulatory region sequence-specific DNA binding"/>
    <property type="evidence" value="ECO:0007669"/>
    <property type="project" value="TreeGrafter"/>
</dbReference>
<feature type="non-terminal residue" evidence="10">
    <location>
        <position position="468"/>
    </location>
</feature>
<evidence type="ECO:0000313" key="10">
    <source>
        <dbReference type="EMBL" id="RFU35138.1"/>
    </source>
</evidence>
<dbReference type="GO" id="GO:0000981">
    <property type="term" value="F:DNA-binding transcription factor activity, RNA polymerase II-specific"/>
    <property type="evidence" value="ECO:0007669"/>
    <property type="project" value="TreeGrafter"/>
</dbReference>
<dbReference type="STRING" id="5539.A0A3E2HP38"/>
<dbReference type="Pfam" id="PF00649">
    <property type="entry name" value="Copper-fist"/>
    <property type="match status" value="1"/>
</dbReference>
<accession>A0A3E2HP38</accession>
<dbReference type="GO" id="GO:0005507">
    <property type="term" value="F:copper ion binding"/>
    <property type="evidence" value="ECO:0007669"/>
    <property type="project" value="InterPro"/>
</dbReference>
<keyword evidence="11" id="KW-1185">Reference proteome</keyword>
<feature type="region of interest" description="Disordered" evidence="8">
    <location>
        <begin position="101"/>
        <end position="125"/>
    </location>
</feature>
<evidence type="ECO:0000256" key="5">
    <source>
        <dbReference type="ARBA" id="ARBA00023015"/>
    </source>
</evidence>
<organism evidence="10 11">
    <name type="scientific">Scytalidium lignicola</name>
    <name type="common">Hyphomycete</name>
    <dbReference type="NCBI Taxonomy" id="5539"/>
    <lineage>
        <taxon>Eukaryota</taxon>
        <taxon>Fungi</taxon>
        <taxon>Dikarya</taxon>
        <taxon>Ascomycota</taxon>
        <taxon>Pezizomycotina</taxon>
        <taxon>Leotiomycetes</taxon>
        <taxon>Leotiomycetes incertae sedis</taxon>
        <taxon>Scytalidium</taxon>
    </lineage>
</organism>
<keyword evidence="7" id="KW-0539">Nucleus</keyword>
<evidence type="ECO:0000256" key="1">
    <source>
        <dbReference type="ARBA" id="ARBA00004123"/>
    </source>
</evidence>
<evidence type="ECO:0000313" key="11">
    <source>
        <dbReference type="Proteomes" id="UP000258309"/>
    </source>
</evidence>
<sequence>MLIKGEKYACEACVRGHRVSNCQHADRPLQHINKKGRPVSQCAHCRTLRKSRSAHVRCDCGGEKTHTKASCPNDGDSQADTCFCSHGTRCSCALKKDHLDPVPESDSDEAASSSSNEKRRPRALTAQSEGAILTSFANGHHKPAHKHNNMAHKCGLPYVPPKAHSIHGPSPSGLANRSVDNLPHTSTIEALHSDSQIKDSIVSAQQEQRMVKSEHGSPVISPISGLEPATSILPPLDLSSDYGFLQNFDGLSAIDDQPIFSAGLNAPSIDWSHYDGLDFNDSNFATSSYSQAPSFTGLDFSSADYSALTTTSTSGDISEVEDFGTLSDNGASRPSLLQHIQYGSDFDNSDIGGDIDGYHLSTTSSYIGVPQSQMLNANTIEPLDLESFMKAPVSNDFSAVGTNDGLPITAYSGDNKDQQLTTPFEDNGDFQLIMTGGEGQALWMNGFTTNNVVNNGAIDVPEDNFWTQ</sequence>
<dbReference type="InterPro" id="IPR036395">
    <property type="entry name" value="Cu_fist_DNA-bd_dom_sf"/>
</dbReference>
<keyword evidence="5" id="KW-0805">Transcription regulation</keyword>
<name>A0A3E2HP38_SCYLI</name>
<evidence type="ECO:0000256" key="7">
    <source>
        <dbReference type="ARBA" id="ARBA00023242"/>
    </source>
</evidence>
<dbReference type="SUPFAM" id="SSF57879">
    <property type="entry name" value="Zinc domain conserved in yeast copper-regulated transcription factors"/>
    <property type="match status" value="1"/>
</dbReference>
<comment type="subcellular location">
    <subcellularLocation>
        <location evidence="1">Nucleus</location>
    </subcellularLocation>
</comment>
<evidence type="ECO:0000256" key="6">
    <source>
        <dbReference type="ARBA" id="ARBA00023163"/>
    </source>
</evidence>
<dbReference type="GO" id="GO:0045944">
    <property type="term" value="P:positive regulation of transcription by RNA polymerase II"/>
    <property type="evidence" value="ECO:0007669"/>
    <property type="project" value="TreeGrafter"/>
</dbReference>
<dbReference type="SMART" id="SM00412">
    <property type="entry name" value="Cu_FIST"/>
    <property type="match status" value="1"/>
</dbReference>
<feature type="domain" description="Copper-fist" evidence="9">
    <location>
        <begin position="1"/>
        <end position="39"/>
    </location>
</feature>
<evidence type="ECO:0000256" key="2">
    <source>
        <dbReference type="ARBA" id="ARBA00022723"/>
    </source>
</evidence>
<dbReference type="GO" id="GO:0005634">
    <property type="term" value="C:nucleus"/>
    <property type="evidence" value="ECO:0007669"/>
    <property type="project" value="UniProtKB-SubCell"/>
</dbReference>
<dbReference type="Gene3D" id="3.90.430.10">
    <property type="entry name" value="Copper fist DNA-binding domain"/>
    <property type="match status" value="1"/>
</dbReference>
<evidence type="ECO:0000256" key="3">
    <source>
        <dbReference type="ARBA" id="ARBA00022833"/>
    </source>
</evidence>
<dbReference type="OMA" id="AHIKCDC"/>